<gene>
    <name evidence="2" type="ORF">QX51_14955</name>
</gene>
<keyword evidence="1" id="KW-0472">Membrane</keyword>
<comment type="caution">
    <text evidence="2">The sequence shown here is derived from an EMBL/GenBank/DDBJ whole genome shotgun (WGS) entry which is preliminary data.</text>
</comment>
<feature type="transmembrane region" description="Helical" evidence="1">
    <location>
        <begin position="88"/>
        <end position="110"/>
    </location>
</feature>
<proteinExistence type="predicted"/>
<sequence>MKNYYSKILNTIVSVGIALTLILLIGFPFILGALNKTTFTYMDSKFILIITVGIYICAIPYVIALFNLKRLCSHITSKNPFSESIPKIINNIAYCAFSEAILFNLMNIVLYFVFNLYFYGLTILLCVIVSFLSLAIGVFALVSSKLFEIAIDIKDENDRTI</sequence>
<evidence type="ECO:0008006" key="4">
    <source>
        <dbReference type="Google" id="ProtNLM"/>
    </source>
</evidence>
<dbReference type="AlphaFoldDB" id="A0A0B3W1T1"/>
<feature type="transmembrane region" description="Helical" evidence="1">
    <location>
        <begin position="46"/>
        <end position="68"/>
    </location>
</feature>
<keyword evidence="1" id="KW-1133">Transmembrane helix</keyword>
<dbReference type="RefSeq" id="WP_039680703.1">
    <property type="nucleotide sequence ID" value="NZ_JAWGXO010000018.1"/>
</dbReference>
<dbReference type="Proteomes" id="UP000031189">
    <property type="component" value="Unassembled WGS sequence"/>
</dbReference>
<evidence type="ECO:0000313" key="3">
    <source>
        <dbReference type="Proteomes" id="UP000031189"/>
    </source>
</evidence>
<feature type="transmembrane region" description="Helical" evidence="1">
    <location>
        <begin position="12"/>
        <end position="34"/>
    </location>
</feature>
<protein>
    <recommendedName>
        <fullName evidence="4">DUF2975 domain-containing protein</fullName>
    </recommendedName>
</protein>
<dbReference type="STRING" id="1577792.QX51_14955"/>
<keyword evidence="1" id="KW-0812">Transmembrane</keyword>
<dbReference type="OrthoDB" id="1751814at2"/>
<organism evidence="2 3">
    <name type="scientific">Terrisporobacter othiniensis</name>
    <dbReference type="NCBI Taxonomy" id="1577792"/>
    <lineage>
        <taxon>Bacteria</taxon>
        <taxon>Bacillati</taxon>
        <taxon>Bacillota</taxon>
        <taxon>Clostridia</taxon>
        <taxon>Peptostreptococcales</taxon>
        <taxon>Peptostreptococcaceae</taxon>
        <taxon>Terrisporobacter</taxon>
    </lineage>
</organism>
<evidence type="ECO:0000313" key="2">
    <source>
        <dbReference type="EMBL" id="KHS56207.1"/>
    </source>
</evidence>
<dbReference type="Pfam" id="PF11188">
    <property type="entry name" value="DUF2975"/>
    <property type="match status" value="1"/>
</dbReference>
<reference evidence="2 3" key="1">
    <citation type="submission" date="2014-12" db="EMBL/GenBank/DDBJ databases">
        <title>Draft genome sequence of Terrisporobacter sp. 08-306576, isolated from the blood culture of a bacteremia patient.</title>
        <authorList>
            <person name="Lund L.C."/>
            <person name="Sydenham T.V."/>
            <person name="Hogh S.V."/>
            <person name="Skov M.N."/>
            <person name="Kemp M."/>
            <person name="Justesen U.S."/>
        </authorList>
    </citation>
    <scope>NUCLEOTIDE SEQUENCE [LARGE SCALE GENOMIC DNA]</scope>
    <source>
        <strain evidence="2 3">08-306576</strain>
    </source>
</reference>
<keyword evidence="3" id="KW-1185">Reference proteome</keyword>
<feature type="transmembrane region" description="Helical" evidence="1">
    <location>
        <begin position="116"/>
        <end position="142"/>
    </location>
</feature>
<name>A0A0B3W1T1_9FIRM</name>
<evidence type="ECO:0000256" key="1">
    <source>
        <dbReference type="SAM" id="Phobius"/>
    </source>
</evidence>
<dbReference type="InterPro" id="IPR021354">
    <property type="entry name" value="DUF2975"/>
</dbReference>
<dbReference type="EMBL" id="JWHR01000119">
    <property type="protein sequence ID" value="KHS56207.1"/>
    <property type="molecule type" value="Genomic_DNA"/>
</dbReference>
<accession>A0A0B3W1T1</accession>